<evidence type="ECO:0000313" key="4">
    <source>
        <dbReference type="Proteomes" id="UP001224428"/>
    </source>
</evidence>
<keyword evidence="3" id="KW-0808">Transferase</keyword>
<keyword evidence="3" id="KW-0548">Nucleotidyltransferase</keyword>
<dbReference type="InterPro" id="IPR022880">
    <property type="entry name" value="DNApol_IV"/>
</dbReference>
<dbReference type="GO" id="GO:0006281">
    <property type="term" value="P:DNA repair"/>
    <property type="evidence" value="ECO:0007669"/>
    <property type="project" value="InterPro"/>
</dbReference>
<dbReference type="Gene3D" id="1.10.150.20">
    <property type="entry name" value="5' to 3' exonuclease, C-terminal subdomain"/>
    <property type="match status" value="1"/>
</dbReference>
<proteinExistence type="inferred from homology"/>
<dbReference type="GO" id="GO:0005829">
    <property type="term" value="C:cytosol"/>
    <property type="evidence" value="ECO:0007669"/>
    <property type="project" value="TreeGrafter"/>
</dbReference>
<accession>A0AAJ1PUD8</accession>
<evidence type="ECO:0000313" key="3">
    <source>
        <dbReference type="EMBL" id="MDJ1646025.1"/>
    </source>
</evidence>
<dbReference type="GO" id="GO:0009432">
    <property type="term" value="P:SOS response"/>
    <property type="evidence" value="ECO:0007669"/>
    <property type="project" value="TreeGrafter"/>
</dbReference>
<dbReference type="GO" id="GO:0003684">
    <property type="term" value="F:damaged DNA binding"/>
    <property type="evidence" value="ECO:0007669"/>
    <property type="project" value="InterPro"/>
</dbReference>
<feature type="domain" description="UmuC" evidence="2">
    <location>
        <begin position="4"/>
        <end position="184"/>
    </location>
</feature>
<dbReference type="InterPro" id="IPR043128">
    <property type="entry name" value="Rev_trsase/Diguanyl_cyclase"/>
</dbReference>
<dbReference type="SUPFAM" id="SSF56672">
    <property type="entry name" value="DNA/RNA polymerases"/>
    <property type="match status" value="1"/>
</dbReference>
<dbReference type="PROSITE" id="PS50173">
    <property type="entry name" value="UMUC"/>
    <property type="match status" value="1"/>
</dbReference>
<evidence type="ECO:0000259" key="2">
    <source>
        <dbReference type="PROSITE" id="PS50173"/>
    </source>
</evidence>
<organism evidence="3 4">
    <name type="scientific">Mycoplasma phocimorsus</name>
    <dbReference type="NCBI Taxonomy" id="3045839"/>
    <lineage>
        <taxon>Bacteria</taxon>
        <taxon>Bacillati</taxon>
        <taxon>Mycoplasmatota</taxon>
        <taxon>Mollicutes</taxon>
        <taxon>Mycoplasmataceae</taxon>
        <taxon>Mycoplasma</taxon>
    </lineage>
</organism>
<dbReference type="EMBL" id="JASDDP010000024">
    <property type="protein sequence ID" value="MDJ1646025.1"/>
    <property type="molecule type" value="Genomic_DNA"/>
</dbReference>
<comment type="caution">
    <text evidence="3">The sequence shown here is derived from an EMBL/GenBank/DDBJ whole genome shotgun (WGS) entry which is preliminary data.</text>
</comment>
<dbReference type="PANTHER" id="PTHR11076">
    <property type="entry name" value="DNA REPAIR POLYMERASE UMUC / TRANSFERASE FAMILY MEMBER"/>
    <property type="match status" value="1"/>
</dbReference>
<keyword evidence="4" id="KW-1185">Reference proteome</keyword>
<gene>
    <name evidence="3" type="ORF">QLQ80_02970</name>
</gene>
<reference evidence="3" key="1">
    <citation type="submission" date="2023-05" db="EMBL/GenBank/DDBJ databases">
        <title>Mycoplasma phocimorsus sp. nov., isolated from Scandinavian patients with seal finger or septic arthritis after contact with seals.</title>
        <authorList>
            <person name="Skafte-Holm A."/>
            <person name="Pedersen T.R."/>
            <person name="Froelund M."/>
            <person name="Stegger M."/>
            <person name="Qvortrup K."/>
            <person name="Michaels D.L."/>
            <person name="Brown D.R."/>
            <person name="Jensen J.S."/>
        </authorList>
    </citation>
    <scope>NUCLEOTIDE SEQUENCE</scope>
    <source>
        <strain evidence="3">M5725</strain>
    </source>
</reference>
<dbReference type="Gene3D" id="3.30.70.270">
    <property type="match status" value="1"/>
</dbReference>
<dbReference type="Gene3D" id="3.30.1490.100">
    <property type="entry name" value="DNA polymerase, Y-family, little finger domain"/>
    <property type="match status" value="1"/>
</dbReference>
<dbReference type="Pfam" id="PF11799">
    <property type="entry name" value="IMS_C"/>
    <property type="match status" value="1"/>
</dbReference>
<protein>
    <submittedName>
        <fullName evidence="3">DNA polymerase IV</fullName>
        <ecNumber evidence="3">2.7.7.7</ecNumber>
    </submittedName>
</protein>
<dbReference type="CDD" id="cd03586">
    <property type="entry name" value="PolY_Pol_IV_kappa"/>
    <property type="match status" value="1"/>
</dbReference>
<dbReference type="AlphaFoldDB" id="A0AAJ1PUD8"/>
<dbReference type="GO" id="GO:0003887">
    <property type="term" value="F:DNA-directed DNA polymerase activity"/>
    <property type="evidence" value="ECO:0007669"/>
    <property type="project" value="UniProtKB-EC"/>
</dbReference>
<dbReference type="InterPro" id="IPR001126">
    <property type="entry name" value="UmuC"/>
</dbReference>
<dbReference type="SUPFAM" id="SSF100879">
    <property type="entry name" value="Lesion bypass DNA polymerase (Y-family), little finger domain"/>
    <property type="match status" value="1"/>
</dbReference>
<dbReference type="RefSeq" id="WP_283827402.1">
    <property type="nucleotide sequence ID" value="NZ_JASDDP010000024.1"/>
</dbReference>
<name>A0AAJ1PUD8_9MOLU</name>
<dbReference type="Pfam" id="PF00817">
    <property type="entry name" value="IMS"/>
    <property type="match status" value="1"/>
</dbReference>
<dbReference type="PANTHER" id="PTHR11076:SF33">
    <property type="entry name" value="DNA POLYMERASE KAPPA"/>
    <property type="match status" value="1"/>
</dbReference>
<sequence>MNIIFHIDFDSYFVSALRIIHPELQNKMVAIGKSIAISLSYEAKKMGARVGMYRHEISKIAPGTIWRSPNFAHFMKISNQIFEYIINNYSNKIQIFSIDECFIDVTHLINKSNIKTTSVTLAKRIQKDIKLKFGIPISIGISTTYFLAKMSTNLAKPYGILFTYPNEIEKRFFHLDIREYFGIGKSLENKLRSNNINTIGEFYRSFKNKNIIKEIFKNTYLNYWNNLNGIEIIKREEMYTPKSISNIKSIDFLSIDNINDISYLLSELVASVWIKAKNRNMLGKVAIISIKYDDQNSFINKQFKSKQYIETETKLNEIAQFLFKEYWNNKPIKGLGFGISELQYKNNIYFQKSIFEEIKPRYKEDKLITHVNSIMGSNTLIKASDIINNNSIQKPKLKFLDQDNESFIRKEKIKY</sequence>
<dbReference type="Gene3D" id="3.40.1170.60">
    <property type="match status" value="1"/>
</dbReference>
<dbReference type="GO" id="GO:0042276">
    <property type="term" value="P:error-prone translesion synthesis"/>
    <property type="evidence" value="ECO:0007669"/>
    <property type="project" value="TreeGrafter"/>
</dbReference>
<dbReference type="InterPro" id="IPR017961">
    <property type="entry name" value="DNA_pol_Y-fam_little_finger"/>
</dbReference>
<dbReference type="InterPro" id="IPR043502">
    <property type="entry name" value="DNA/RNA_pol_sf"/>
</dbReference>
<evidence type="ECO:0000256" key="1">
    <source>
        <dbReference type="ARBA" id="ARBA00010945"/>
    </source>
</evidence>
<comment type="similarity">
    <text evidence="1">Belongs to the DNA polymerase type-Y family.</text>
</comment>
<dbReference type="InterPro" id="IPR050116">
    <property type="entry name" value="DNA_polymerase-Y"/>
</dbReference>
<dbReference type="EC" id="2.7.7.7" evidence="3"/>
<dbReference type="Proteomes" id="UP001224428">
    <property type="component" value="Unassembled WGS sequence"/>
</dbReference>
<dbReference type="InterPro" id="IPR036775">
    <property type="entry name" value="DNA_pol_Y-fam_lit_finger_sf"/>
</dbReference>